<evidence type="ECO:0000313" key="2">
    <source>
        <dbReference type="Proteomes" id="UP000287519"/>
    </source>
</evidence>
<comment type="caution">
    <text evidence="1">The sequence shown here is derived from an EMBL/GenBank/DDBJ whole genome shotgun (WGS) entry which is preliminary data.</text>
</comment>
<gene>
    <name evidence="1" type="ORF">Rhow_004609</name>
</gene>
<reference evidence="1 2" key="1">
    <citation type="submission" date="2018-11" db="EMBL/GenBank/DDBJ databases">
        <title>Microbial catabolism of amino acid.</title>
        <authorList>
            <person name="Hibi M."/>
            <person name="Ogawa J."/>
        </authorList>
    </citation>
    <scope>NUCLEOTIDE SEQUENCE [LARGE SCALE GENOMIC DNA]</scope>
    <source>
        <strain evidence="1 2">C31-06</strain>
    </source>
</reference>
<dbReference type="Proteomes" id="UP000287519">
    <property type="component" value="Unassembled WGS sequence"/>
</dbReference>
<protein>
    <submittedName>
        <fullName evidence="1">Uncharacterized protein</fullName>
    </submittedName>
</protein>
<keyword evidence="2" id="KW-1185">Reference proteome</keyword>
<dbReference type="EMBL" id="BHYM01000038">
    <property type="protein sequence ID" value="GCE40966.1"/>
    <property type="molecule type" value="Genomic_DNA"/>
</dbReference>
<proteinExistence type="predicted"/>
<sequence>MIELHRELSNHTSTFANIVFERENEVVVSISHSIVVINGKLFVSAVTTTDVSTDS</sequence>
<evidence type="ECO:0000313" key="1">
    <source>
        <dbReference type="EMBL" id="GCE40966.1"/>
    </source>
</evidence>
<accession>A0A402CBJ2</accession>
<organism evidence="1 2">
    <name type="scientific">Rhodococcus wratislaviensis</name>
    <name type="common">Tsukamurella wratislaviensis</name>
    <dbReference type="NCBI Taxonomy" id="44752"/>
    <lineage>
        <taxon>Bacteria</taxon>
        <taxon>Bacillati</taxon>
        <taxon>Actinomycetota</taxon>
        <taxon>Actinomycetes</taxon>
        <taxon>Mycobacteriales</taxon>
        <taxon>Nocardiaceae</taxon>
        <taxon>Rhodococcus</taxon>
    </lineage>
</organism>
<dbReference type="AlphaFoldDB" id="A0A402CBJ2"/>
<name>A0A402CBJ2_RHOWR</name>